<dbReference type="EMBL" id="CABPRW010000001">
    <property type="protein sequence ID" value="VVD63861.1"/>
    <property type="molecule type" value="Genomic_DNA"/>
</dbReference>
<evidence type="ECO:0000256" key="1">
    <source>
        <dbReference type="SAM" id="Phobius"/>
    </source>
</evidence>
<name>A0A5E4RM05_9BURK</name>
<feature type="transmembrane region" description="Helical" evidence="1">
    <location>
        <begin position="65"/>
        <end position="88"/>
    </location>
</feature>
<proteinExistence type="predicted"/>
<keyword evidence="1" id="KW-0812">Transmembrane</keyword>
<evidence type="ECO:0000313" key="2">
    <source>
        <dbReference type="EMBL" id="VVD63861.1"/>
    </source>
</evidence>
<sequence>MKGIVRRLTTRKRPERPKSRWVARVENAEKLVRTLGMIGLLECAVLAIVSRIFESPALAQTVLAMSILVTLLGIALLISPVVLSVPFFRALYRTPFSPLLEALDDDMALDLPMVLELTECDGEAVEYVLAHYRHQRNAFEKRGMMLAGALDKIGFFPALVAFAMLMIPAWGHLDAWVQSFALLVPAFHFLNLLGYGLTQEMDRTIALLEYSLTARKRADG</sequence>
<keyword evidence="1" id="KW-1133">Transmembrane helix</keyword>
<organism evidence="2 3">
    <name type="scientific">Pandoraea fibrosis</name>
    <dbReference type="NCBI Taxonomy" id="1891094"/>
    <lineage>
        <taxon>Bacteria</taxon>
        <taxon>Pseudomonadati</taxon>
        <taxon>Pseudomonadota</taxon>
        <taxon>Betaproteobacteria</taxon>
        <taxon>Burkholderiales</taxon>
        <taxon>Burkholderiaceae</taxon>
        <taxon>Pandoraea</taxon>
    </lineage>
</organism>
<dbReference type="Proteomes" id="UP000382577">
    <property type="component" value="Unassembled WGS sequence"/>
</dbReference>
<feature type="transmembrane region" description="Helical" evidence="1">
    <location>
        <begin position="34"/>
        <end position="53"/>
    </location>
</feature>
<evidence type="ECO:0000313" key="3">
    <source>
        <dbReference type="Proteomes" id="UP000382577"/>
    </source>
</evidence>
<reference evidence="2 3" key="1">
    <citation type="submission" date="2019-08" db="EMBL/GenBank/DDBJ databases">
        <authorList>
            <person name="Peeters C."/>
        </authorList>
    </citation>
    <scope>NUCLEOTIDE SEQUENCE [LARGE SCALE GENOMIC DNA]</scope>
    <source>
        <strain evidence="2 3">LMG 31113</strain>
    </source>
</reference>
<accession>A0A5E4RM05</accession>
<dbReference type="AlphaFoldDB" id="A0A5E4RM05"/>
<feature type="transmembrane region" description="Helical" evidence="1">
    <location>
        <begin position="176"/>
        <end position="197"/>
    </location>
</feature>
<protein>
    <submittedName>
        <fullName evidence="2">Uncharacterized protein</fullName>
    </submittedName>
</protein>
<keyword evidence="1" id="KW-0472">Membrane</keyword>
<gene>
    <name evidence="2" type="ORF">PFI31113_00251</name>
</gene>
<feature type="transmembrane region" description="Helical" evidence="1">
    <location>
        <begin position="149"/>
        <end position="170"/>
    </location>
</feature>